<name>A0A5J5AHG9_9ASTE</name>
<dbReference type="Proteomes" id="UP000325577">
    <property type="component" value="Linkage Group LG21"/>
</dbReference>
<keyword evidence="9 12" id="KW-0503">Monooxygenase</keyword>
<dbReference type="InterPro" id="IPR050651">
    <property type="entry name" value="Plant_Cytochrome_P450_Monoox"/>
</dbReference>
<comment type="cofactor">
    <cofactor evidence="1 11">
        <name>heme</name>
        <dbReference type="ChEBI" id="CHEBI:30413"/>
    </cofactor>
</comment>
<evidence type="ECO:0000256" key="3">
    <source>
        <dbReference type="ARBA" id="ARBA00022617"/>
    </source>
</evidence>
<feature type="binding site" description="axial binding residue" evidence="11">
    <location>
        <position position="466"/>
    </location>
    <ligand>
        <name>heme</name>
        <dbReference type="ChEBI" id="CHEBI:30413"/>
    </ligand>
    <ligandPart>
        <name>Fe</name>
        <dbReference type="ChEBI" id="CHEBI:18248"/>
    </ligandPart>
</feature>
<dbReference type="PANTHER" id="PTHR47947:SF26">
    <property type="entry name" value="CYTOCHROME P450"/>
    <property type="match status" value="1"/>
</dbReference>
<evidence type="ECO:0000256" key="1">
    <source>
        <dbReference type="ARBA" id="ARBA00001971"/>
    </source>
</evidence>
<dbReference type="InterPro" id="IPR001128">
    <property type="entry name" value="Cyt_P450"/>
</dbReference>
<keyword evidence="15" id="KW-1185">Reference proteome</keyword>
<evidence type="ECO:0000256" key="4">
    <source>
        <dbReference type="ARBA" id="ARBA00022692"/>
    </source>
</evidence>
<feature type="transmembrane region" description="Helical" evidence="13">
    <location>
        <begin position="6"/>
        <end position="28"/>
    </location>
</feature>
<dbReference type="GO" id="GO:0005506">
    <property type="term" value="F:iron ion binding"/>
    <property type="evidence" value="ECO:0007669"/>
    <property type="project" value="InterPro"/>
</dbReference>
<dbReference type="PANTHER" id="PTHR47947">
    <property type="entry name" value="CYTOCHROME P450 82C3-RELATED"/>
    <property type="match status" value="1"/>
</dbReference>
<organism evidence="14 15">
    <name type="scientific">Nyssa sinensis</name>
    <dbReference type="NCBI Taxonomy" id="561372"/>
    <lineage>
        <taxon>Eukaryota</taxon>
        <taxon>Viridiplantae</taxon>
        <taxon>Streptophyta</taxon>
        <taxon>Embryophyta</taxon>
        <taxon>Tracheophyta</taxon>
        <taxon>Spermatophyta</taxon>
        <taxon>Magnoliopsida</taxon>
        <taxon>eudicotyledons</taxon>
        <taxon>Gunneridae</taxon>
        <taxon>Pentapetalae</taxon>
        <taxon>asterids</taxon>
        <taxon>Cornales</taxon>
        <taxon>Nyssaceae</taxon>
        <taxon>Nyssa</taxon>
    </lineage>
</organism>
<dbReference type="GO" id="GO:0004497">
    <property type="term" value="F:monooxygenase activity"/>
    <property type="evidence" value="ECO:0007669"/>
    <property type="project" value="UniProtKB-KW"/>
</dbReference>
<dbReference type="CDD" id="cd20654">
    <property type="entry name" value="CYP82"/>
    <property type="match status" value="1"/>
</dbReference>
<keyword evidence="4 13" id="KW-0812">Transmembrane</keyword>
<dbReference type="SUPFAM" id="SSF48264">
    <property type="entry name" value="Cytochrome P450"/>
    <property type="match status" value="1"/>
</dbReference>
<protein>
    <recommendedName>
        <fullName evidence="16">Cytochrome P450</fullName>
    </recommendedName>
</protein>
<evidence type="ECO:0000256" key="7">
    <source>
        <dbReference type="ARBA" id="ARBA00023002"/>
    </source>
</evidence>
<dbReference type="GO" id="GO:0016705">
    <property type="term" value="F:oxidoreductase activity, acting on paired donors, with incorporation or reduction of molecular oxygen"/>
    <property type="evidence" value="ECO:0007669"/>
    <property type="project" value="InterPro"/>
</dbReference>
<comment type="similarity">
    <text evidence="12">Belongs to the cytochrome P450 family.</text>
</comment>
<sequence>MEFLLSFSTPIVAIVAFLAFLFSISKIAKRNAGQNRRAPEAAGAWPIMGHLHLLGGSDQLSHKALASMADKYGPIFSIKLGVHQALVVSDWEIAKECFTTNDKVFANRPKSVAVELLSYNYAMFGFASYSPYWRQMRKMIMLELLSNRRVDMLGHVRASEVKESIKKIYELWVKNRSASDKVKVEMKRWLGDLSLSMMVRILAGKQYLIDEENGVRFQKAINKFFEQMGMFLVSDAIPFLRWFDLGGHEKAMKKTAKEMDDNFQGWLDEHKRKRNSGQVIKRDQQDFMDVLLSIFYGGDKADQDLPSGFDADTIIKATCMSMLTGGTDTTIVTMTWALTLLLNNQQALRKAQEELDIHVGRERQVESSDLKNLIYIQAILKETLRLYPPGPLSPPHESMEDCTVGGYKIPKGTRLLVNFWKLHRDPRVWSDPGEFKPERFLTSHKDVDVRGQHFELIPFGSGRRMCPGISLAMQHTELTLASLLHGFELETPFNEPVDMTESFGLTIPKATPLEVLLTPRLAFNLYCK</sequence>
<dbReference type="FunFam" id="1.10.630.10:FF:000026">
    <property type="entry name" value="Cytochrome P450 82C4"/>
    <property type="match status" value="1"/>
</dbReference>
<keyword evidence="8 11" id="KW-0408">Iron</keyword>
<keyword evidence="10 13" id="KW-0472">Membrane</keyword>
<comment type="subcellular location">
    <subcellularLocation>
        <location evidence="2">Membrane</location>
    </subcellularLocation>
</comment>
<dbReference type="GO" id="GO:0020037">
    <property type="term" value="F:heme binding"/>
    <property type="evidence" value="ECO:0007669"/>
    <property type="project" value="InterPro"/>
</dbReference>
<evidence type="ECO:0008006" key="16">
    <source>
        <dbReference type="Google" id="ProtNLM"/>
    </source>
</evidence>
<evidence type="ECO:0000256" key="2">
    <source>
        <dbReference type="ARBA" id="ARBA00004370"/>
    </source>
</evidence>
<dbReference type="Gene3D" id="1.10.630.10">
    <property type="entry name" value="Cytochrome P450"/>
    <property type="match status" value="1"/>
</dbReference>
<proteinExistence type="inferred from homology"/>
<dbReference type="AlphaFoldDB" id="A0A5J5AHG9"/>
<keyword evidence="7 12" id="KW-0560">Oxidoreductase</keyword>
<dbReference type="PROSITE" id="PS00086">
    <property type="entry name" value="CYTOCHROME_P450"/>
    <property type="match status" value="1"/>
</dbReference>
<evidence type="ECO:0000256" key="13">
    <source>
        <dbReference type="SAM" id="Phobius"/>
    </source>
</evidence>
<evidence type="ECO:0000313" key="15">
    <source>
        <dbReference type="Proteomes" id="UP000325577"/>
    </source>
</evidence>
<keyword evidence="6 13" id="KW-1133">Transmembrane helix</keyword>
<evidence type="ECO:0000256" key="12">
    <source>
        <dbReference type="RuleBase" id="RU000461"/>
    </source>
</evidence>
<dbReference type="OrthoDB" id="2789670at2759"/>
<dbReference type="Pfam" id="PF00067">
    <property type="entry name" value="p450"/>
    <property type="match status" value="1"/>
</dbReference>
<evidence type="ECO:0000256" key="6">
    <source>
        <dbReference type="ARBA" id="ARBA00022989"/>
    </source>
</evidence>
<keyword evidence="3 11" id="KW-0349">Heme</keyword>
<evidence type="ECO:0000256" key="9">
    <source>
        <dbReference type="ARBA" id="ARBA00023033"/>
    </source>
</evidence>
<gene>
    <name evidence="14" type="ORF">F0562_035946</name>
</gene>
<dbReference type="InterPro" id="IPR036396">
    <property type="entry name" value="Cyt_P450_sf"/>
</dbReference>
<reference evidence="14 15" key="1">
    <citation type="submission" date="2019-09" db="EMBL/GenBank/DDBJ databases">
        <title>A chromosome-level genome assembly of the Chinese tupelo Nyssa sinensis.</title>
        <authorList>
            <person name="Yang X."/>
            <person name="Kang M."/>
            <person name="Yang Y."/>
            <person name="Xiong H."/>
            <person name="Wang M."/>
            <person name="Zhang Z."/>
            <person name="Wang Z."/>
            <person name="Wu H."/>
            <person name="Ma T."/>
            <person name="Liu J."/>
            <person name="Xi Z."/>
        </authorList>
    </citation>
    <scope>NUCLEOTIDE SEQUENCE [LARGE SCALE GENOMIC DNA]</scope>
    <source>
        <strain evidence="14">J267</strain>
        <tissue evidence="14">Leaf</tissue>
    </source>
</reference>
<evidence type="ECO:0000256" key="8">
    <source>
        <dbReference type="ARBA" id="ARBA00023004"/>
    </source>
</evidence>
<dbReference type="PRINTS" id="PR00463">
    <property type="entry name" value="EP450I"/>
</dbReference>
<dbReference type="InterPro" id="IPR017972">
    <property type="entry name" value="Cyt_P450_CS"/>
</dbReference>
<keyword evidence="5 11" id="KW-0479">Metal-binding</keyword>
<evidence type="ECO:0000256" key="11">
    <source>
        <dbReference type="PIRSR" id="PIRSR602401-1"/>
    </source>
</evidence>
<dbReference type="InterPro" id="IPR002401">
    <property type="entry name" value="Cyt_P450_E_grp-I"/>
</dbReference>
<evidence type="ECO:0000256" key="5">
    <source>
        <dbReference type="ARBA" id="ARBA00022723"/>
    </source>
</evidence>
<dbReference type="PRINTS" id="PR00385">
    <property type="entry name" value="P450"/>
</dbReference>
<evidence type="ECO:0000313" key="14">
    <source>
        <dbReference type="EMBL" id="KAA8528591.1"/>
    </source>
</evidence>
<dbReference type="EMBL" id="CM018045">
    <property type="protein sequence ID" value="KAA8528591.1"/>
    <property type="molecule type" value="Genomic_DNA"/>
</dbReference>
<accession>A0A5J5AHG9</accession>
<evidence type="ECO:0000256" key="10">
    <source>
        <dbReference type="ARBA" id="ARBA00023136"/>
    </source>
</evidence>
<dbReference type="GO" id="GO:0016020">
    <property type="term" value="C:membrane"/>
    <property type="evidence" value="ECO:0007669"/>
    <property type="project" value="UniProtKB-SubCell"/>
</dbReference>